<name>A0A565BHI6_9BRAS</name>
<dbReference type="GO" id="GO:0010073">
    <property type="term" value="P:meristem maintenance"/>
    <property type="evidence" value="ECO:0007669"/>
    <property type="project" value="InterPro"/>
</dbReference>
<keyword evidence="3" id="KW-1185">Reference proteome</keyword>
<gene>
    <name evidence="2" type="ORF">ANE_LOCUS11218</name>
</gene>
<evidence type="ECO:0000313" key="2">
    <source>
        <dbReference type="EMBL" id="VVB00774.1"/>
    </source>
</evidence>
<evidence type="ECO:0000259" key="1">
    <source>
        <dbReference type="Pfam" id="PF10536"/>
    </source>
</evidence>
<dbReference type="Pfam" id="PF10536">
    <property type="entry name" value="PMD"/>
    <property type="match status" value="1"/>
</dbReference>
<proteinExistence type="predicted"/>
<dbReference type="OrthoDB" id="1572276at2759"/>
<accession>A0A565BHI6</accession>
<sequence length="402" mass="46738">METLHEPIWRKAGIFEAIKASTYKILKNESLVLALVEKWCPETKSFVFPWGEATITLEDVMLLLGFSVLGSSVFDPLESSKMRDSVEKLERVRQRNMDTSCRVIQERWSLVFRNRDDHMEHEAFLALWLSHFVFPDKSRRSVSKNVLPIAVRLARGERIVLATSVLASLYRDLDQIRDKSTRNANLKSLFKLVQVWAWERFKNIRPKAKEIPIGEPRISRWGGLQKKSKKVRLNLDDFDWRPYTKPLKNWSPRLVYVEDAMWVTIDNSIYDEFIAFARCVRSSQLVGIGFVEDYYPNRVAMQLGLAQDLPGLVTHHSDFTEKEAWDDYNKSLYGLNLYMPSRLATTSVTARYRDWWLKSVSKFYGYEETFNASNRIDDVSPKVLSLCQVLQKLGGGFPAKFK</sequence>
<dbReference type="AlphaFoldDB" id="A0A565BHI6"/>
<dbReference type="InterPro" id="IPR044824">
    <property type="entry name" value="MAIN-like"/>
</dbReference>
<dbReference type="EMBL" id="CABITT030000004">
    <property type="protein sequence ID" value="VVB00774.1"/>
    <property type="molecule type" value="Genomic_DNA"/>
</dbReference>
<feature type="domain" description="Aminotransferase-like plant mobile" evidence="1">
    <location>
        <begin position="13"/>
        <end position="356"/>
    </location>
</feature>
<dbReference type="PANTHER" id="PTHR46033">
    <property type="entry name" value="PROTEIN MAIN-LIKE 2"/>
    <property type="match status" value="1"/>
</dbReference>
<protein>
    <recommendedName>
        <fullName evidence="1">Aminotransferase-like plant mobile domain-containing protein</fullName>
    </recommendedName>
</protein>
<dbReference type="Proteomes" id="UP000489600">
    <property type="component" value="Unassembled WGS sequence"/>
</dbReference>
<organism evidence="2 3">
    <name type="scientific">Arabis nemorensis</name>
    <dbReference type="NCBI Taxonomy" id="586526"/>
    <lineage>
        <taxon>Eukaryota</taxon>
        <taxon>Viridiplantae</taxon>
        <taxon>Streptophyta</taxon>
        <taxon>Embryophyta</taxon>
        <taxon>Tracheophyta</taxon>
        <taxon>Spermatophyta</taxon>
        <taxon>Magnoliopsida</taxon>
        <taxon>eudicotyledons</taxon>
        <taxon>Gunneridae</taxon>
        <taxon>Pentapetalae</taxon>
        <taxon>rosids</taxon>
        <taxon>malvids</taxon>
        <taxon>Brassicales</taxon>
        <taxon>Brassicaceae</taxon>
        <taxon>Arabideae</taxon>
        <taxon>Arabis</taxon>
    </lineage>
</organism>
<evidence type="ECO:0000313" key="3">
    <source>
        <dbReference type="Proteomes" id="UP000489600"/>
    </source>
</evidence>
<dbReference type="PANTHER" id="PTHR46033:SF67">
    <property type="entry name" value="AMINOTRANSFERASE-LIKE, PLANT MOBILE DOMAIN FAMILY PROTEIN"/>
    <property type="match status" value="1"/>
</dbReference>
<comment type="caution">
    <text evidence="2">The sequence shown here is derived from an EMBL/GenBank/DDBJ whole genome shotgun (WGS) entry which is preliminary data.</text>
</comment>
<dbReference type="InterPro" id="IPR019557">
    <property type="entry name" value="AminoTfrase-like_pln_mobile"/>
</dbReference>
<reference evidence="2" key="1">
    <citation type="submission" date="2019-07" db="EMBL/GenBank/DDBJ databases">
        <authorList>
            <person name="Dittberner H."/>
        </authorList>
    </citation>
    <scope>NUCLEOTIDE SEQUENCE [LARGE SCALE GENOMIC DNA]</scope>
</reference>